<dbReference type="PROSITE" id="PS50004">
    <property type="entry name" value="C2"/>
    <property type="match status" value="2"/>
</dbReference>
<comment type="caution">
    <text evidence="2">The sequence shown here is derived from an EMBL/GenBank/DDBJ whole genome shotgun (WGS) entry which is preliminary data.</text>
</comment>
<dbReference type="PANTHER" id="PTHR45761">
    <property type="entry name" value="EXTENDED SYNAPTOTAGMIN-LIKE PROTEIN 2, ISOFORM C"/>
    <property type="match status" value="1"/>
</dbReference>
<organism evidence="2 3">
    <name type="scientific">Dinothrombium tinctorium</name>
    <dbReference type="NCBI Taxonomy" id="1965070"/>
    <lineage>
        <taxon>Eukaryota</taxon>
        <taxon>Metazoa</taxon>
        <taxon>Ecdysozoa</taxon>
        <taxon>Arthropoda</taxon>
        <taxon>Chelicerata</taxon>
        <taxon>Arachnida</taxon>
        <taxon>Acari</taxon>
        <taxon>Acariformes</taxon>
        <taxon>Trombidiformes</taxon>
        <taxon>Prostigmata</taxon>
        <taxon>Anystina</taxon>
        <taxon>Parasitengona</taxon>
        <taxon>Trombidioidea</taxon>
        <taxon>Trombidiidae</taxon>
        <taxon>Dinothrombium</taxon>
    </lineage>
</organism>
<evidence type="ECO:0000313" key="3">
    <source>
        <dbReference type="Proteomes" id="UP000285301"/>
    </source>
</evidence>
<dbReference type="InterPro" id="IPR000008">
    <property type="entry name" value="C2_dom"/>
</dbReference>
<dbReference type="STRING" id="1965070.A0A3S3SA05"/>
<dbReference type="GO" id="GO:0031210">
    <property type="term" value="F:phosphatidylcholine binding"/>
    <property type="evidence" value="ECO:0007669"/>
    <property type="project" value="TreeGrafter"/>
</dbReference>
<feature type="domain" description="C2" evidence="1">
    <location>
        <begin position="476"/>
        <end position="602"/>
    </location>
</feature>
<dbReference type="PANTHER" id="PTHR45761:SF1">
    <property type="entry name" value="EXTENDED SYNAPTOTAGMIN-LIKE PROTEIN 2, ISOFORM C"/>
    <property type="match status" value="1"/>
</dbReference>
<gene>
    <name evidence="2" type="ORF">B4U79_17452</name>
</gene>
<dbReference type="OrthoDB" id="10537979at2759"/>
<dbReference type="AlphaFoldDB" id="A0A3S3SA05"/>
<protein>
    <submittedName>
        <fullName evidence="2">Extended synaptotagmin-1-like isoform X1</fullName>
    </submittedName>
</protein>
<reference evidence="2 3" key="1">
    <citation type="journal article" date="2018" name="Gigascience">
        <title>Genomes of trombidid mites reveal novel predicted allergens and laterally-transferred genes associated with secondary metabolism.</title>
        <authorList>
            <person name="Dong X."/>
            <person name="Chaisiri K."/>
            <person name="Xia D."/>
            <person name="Armstrong S.D."/>
            <person name="Fang Y."/>
            <person name="Donnelly M.J."/>
            <person name="Kadowaki T."/>
            <person name="McGarry J.W."/>
            <person name="Darby A.C."/>
            <person name="Makepeace B.L."/>
        </authorList>
    </citation>
    <scope>NUCLEOTIDE SEQUENCE [LARGE SCALE GENOMIC DNA]</scope>
    <source>
        <strain evidence="2">UoL-WK</strain>
    </source>
</reference>
<dbReference type="GO" id="GO:0005509">
    <property type="term" value="F:calcium ion binding"/>
    <property type="evidence" value="ECO:0007669"/>
    <property type="project" value="TreeGrafter"/>
</dbReference>
<proteinExistence type="predicted"/>
<dbReference type="InterPro" id="IPR035892">
    <property type="entry name" value="C2_domain_sf"/>
</dbReference>
<dbReference type="GO" id="GO:0005789">
    <property type="term" value="C:endoplasmic reticulum membrane"/>
    <property type="evidence" value="ECO:0007669"/>
    <property type="project" value="TreeGrafter"/>
</dbReference>
<dbReference type="GO" id="GO:0008429">
    <property type="term" value="F:phosphatidylethanolamine binding"/>
    <property type="evidence" value="ECO:0007669"/>
    <property type="project" value="TreeGrafter"/>
</dbReference>
<accession>A0A3S3SA05</accession>
<dbReference type="SUPFAM" id="SSF49562">
    <property type="entry name" value="C2 domain (Calcium/lipid-binding domain, CaLB)"/>
    <property type="match status" value="2"/>
</dbReference>
<evidence type="ECO:0000259" key="1">
    <source>
        <dbReference type="PROSITE" id="PS50004"/>
    </source>
</evidence>
<dbReference type="InterPro" id="IPR051634">
    <property type="entry name" value="Extended_Synaptotagmin"/>
</dbReference>
<dbReference type="Pfam" id="PF00168">
    <property type="entry name" value="C2"/>
    <property type="match status" value="2"/>
</dbReference>
<dbReference type="Proteomes" id="UP000285301">
    <property type="component" value="Unassembled WGS sequence"/>
</dbReference>
<feature type="domain" description="C2" evidence="1">
    <location>
        <begin position="94"/>
        <end position="214"/>
    </location>
</feature>
<dbReference type="GO" id="GO:0035091">
    <property type="term" value="F:phosphatidylinositol binding"/>
    <property type="evidence" value="ECO:0007669"/>
    <property type="project" value="TreeGrafter"/>
</dbReference>
<name>A0A3S3SA05_9ACAR</name>
<keyword evidence="3" id="KW-1185">Reference proteome</keyword>
<dbReference type="GO" id="GO:0005544">
    <property type="term" value="F:calcium-dependent phospholipid binding"/>
    <property type="evidence" value="ECO:0007669"/>
    <property type="project" value="TreeGrafter"/>
</dbReference>
<dbReference type="EMBL" id="NCKU01001290">
    <property type="protein sequence ID" value="RWS12504.1"/>
    <property type="molecule type" value="Genomic_DNA"/>
</dbReference>
<dbReference type="Gene3D" id="2.60.40.150">
    <property type="entry name" value="C2 domain"/>
    <property type="match status" value="2"/>
</dbReference>
<dbReference type="SMART" id="SM00239">
    <property type="entry name" value="C2"/>
    <property type="match status" value="2"/>
</dbReference>
<evidence type="ECO:0000313" key="2">
    <source>
        <dbReference type="EMBL" id="RWS12504.1"/>
    </source>
</evidence>
<sequence length="612" mass="70079">MSFTDTRKDTQVHLKDVHFRAMCRANLRPLIENYPFFGGFAFQLLDIPMIDSSVELKRNFDPNISPDDIEHLYDFIFKKCFTPIVTPNQICIQLVNEISISRRIRFSDPLILCGLQIIAFENLKPDEENGVCNPFCLIKIGKNSFTTEVKQRDAFPTFDDLRFATIDDIYETCTIQVFNRIATSEKAESKDIFIGQIKFTFNETTFALKASRQLSMNGIDVWVPLEKAKQGKACFRCAAFMLSDDYKDIYNTVNSIQSLDEKWKKMPISVYSLFIEHFEINSSSREQTLKSTSKNSLKLEFKFGGKKFHTKETLATGNRYIFNEGFRLLNNELNGDVSITFEAIEVREGHGNRKIGKSFLRLKDVIGDELNLKYESEITFKRISNRKTHGKVFEFGDFAKAAIYISLKVVKTDSTTLTNISESFSKGELEAYKFERSTVIPDLIKPSVKEKEAPAIKPESVPKEMEKVEKVELKTELKAEECAVKMQISFISKQILSVYVICARNIPVFDISENPNPAVIVELWKNNVKIAQKATKFCKGTRDPYYGKKLLFRIQENGTAKYILRILIASKVGFLRTRVVLLAELFKQLTTVDVGAVEKDWFKMNVIGPVSM</sequence>
<dbReference type="CDD" id="cd00030">
    <property type="entry name" value="C2"/>
    <property type="match status" value="1"/>
</dbReference>